<evidence type="ECO:0000256" key="8">
    <source>
        <dbReference type="SAM" id="Phobius"/>
    </source>
</evidence>
<keyword evidence="6 8" id="KW-0472">Membrane</keyword>
<dbReference type="InterPro" id="IPR018491">
    <property type="entry name" value="SLC12_C"/>
</dbReference>
<feature type="transmembrane region" description="Helical" evidence="8">
    <location>
        <begin position="137"/>
        <end position="162"/>
    </location>
</feature>
<dbReference type="OrthoDB" id="2020542at2759"/>
<feature type="domain" description="Amino acid permease/ SLC12A" evidence="9">
    <location>
        <begin position="110"/>
        <end position="590"/>
    </location>
</feature>
<feature type="region of interest" description="Disordered" evidence="7">
    <location>
        <begin position="981"/>
        <end position="1213"/>
    </location>
</feature>
<evidence type="ECO:0000256" key="5">
    <source>
        <dbReference type="ARBA" id="ARBA00022989"/>
    </source>
</evidence>
<feature type="compositionally biased region" description="Polar residues" evidence="7">
    <location>
        <begin position="1072"/>
        <end position="1088"/>
    </location>
</feature>
<comment type="subcellular location">
    <subcellularLocation>
        <location evidence="1">Membrane</location>
        <topology evidence="1">Multi-pass membrane protein</topology>
    </subcellularLocation>
</comment>
<feature type="compositionally biased region" description="Low complexity" evidence="7">
    <location>
        <begin position="1159"/>
        <end position="1168"/>
    </location>
</feature>
<feature type="transmembrane region" description="Helical" evidence="8">
    <location>
        <begin position="532"/>
        <end position="551"/>
    </location>
</feature>
<feature type="compositionally biased region" description="Basic and acidic residues" evidence="7">
    <location>
        <begin position="40"/>
        <end position="57"/>
    </location>
</feature>
<dbReference type="Pfam" id="PF00324">
    <property type="entry name" value="AA_permease"/>
    <property type="match status" value="1"/>
</dbReference>
<keyword evidence="4 8" id="KW-0812">Transmembrane</keyword>
<feature type="compositionally biased region" description="Basic and acidic residues" evidence="7">
    <location>
        <begin position="940"/>
        <end position="949"/>
    </location>
</feature>
<feature type="compositionally biased region" description="Low complexity" evidence="7">
    <location>
        <begin position="1034"/>
        <end position="1045"/>
    </location>
</feature>
<feature type="compositionally biased region" description="Acidic residues" evidence="7">
    <location>
        <begin position="1123"/>
        <end position="1133"/>
    </location>
</feature>
<evidence type="ECO:0000256" key="3">
    <source>
        <dbReference type="ARBA" id="ARBA00022448"/>
    </source>
</evidence>
<evidence type="ECO:0000256" key="6">
    <source>
        <dbReference type="ARBA" id="ARBA00023136"/>
    </source>
</evidence>
<evidence type="ECO:0000256" key="1">
    <source>
        <dbReference type="ARBA" id="ARBA00004141"/>
    </source>
</evidence>
<feature type="region of interest" description="Disordered" evidence="7">
    <location>
        <begin position="1"/>
        <end position="99"/>
    </location>
</feature>
<dbReference type="InterPro" id="IPR004842">
    <property type="entry name" value="SLC12A_fam"/>
</dbReference>
<keyword evidence="5 8" id="KW-1133">Transmembrane helix</keyword>
<dbReference type="GO" id="GO:0055075">
    <property type="term" value="P:potassium ion homeostasis"/>
    <property type="evidence" value="ECO:0007669"/>
    <property type="project" value="TreeGrafter"/>
</dbReference>
<dbReference type="Proteomes" id="UP000245946">
    <property type="component" value="Unassembled WGS sequence"/>
</dbReference>
<evidence type="ECO:0000313" key="11">
    <source>
        <dbReference type="EMBL" id="PWN97520.1"/>
    </source>
</evidence>
<feature type="compositionally biased region" description="Low complexity" evidence="7">
    <location>
        <begin position="993"/>
        <end position="1005"/>
    </location>
</feature>
<feature type="transmembrane region" description="Helical" evidence="8">
    <location>
        <begin position="322"/>
        <end position="340"/>
    </location>
</feature>
<feature type="transmembrane region" description="Helical" evidence="8">
    <location>
        <begin position="506"/>
        <end position="526"/>
    </location>
</feature>
<name>A0A316Z6X7_9BASI</name>
<feature type="transmembrane region" description="Helical" evidence="8">
    <location>
        <begin position="361"/>
        <end position="380"/>
    </location>
</feature>
<dbReference type="STRING" id="58919.A0A316Z6X7"/>
<dbReference type="PANTHER" id="PTHR11827">
    <property type="entry name" value="SOLUTE CARRIER FAMILY 12, CATION COTRANSPORTERS"/>
    <property type="match status" value="1"/>
</dbReference>
<feature type="transmembrane region" description="Helical" evidence="8">
    <location>
        <begin position="472"/>
        <end position="494"/>
    </location>
</feature>
<dbReference type="GO" id="GO:0055064">
    <property type="term" value="P:chloride ion homeostasis"/>
    <property type="evidence" value="ECO:0007669"/>
    <property type="project" value="TreeGrafter"/>
</dbReference>
<dbReference type="GeneID" id="37268469"/>
<feature type="domain" description="SLC12A transporter C-terminal" evidence="10">
    <location>
        <begin position="602"/>
        <end position="690"/>
    </location>
</feature>
<feature type="transmembrane region" description="Helical" evidence="8">
    <location>
        <begin position="259"/>
        <end position="282"/>
    </location>
</feature>
<dbReference type="InterPro" id="IPR004841">
    <property type="entry name" value="AA-permease/SLC12A_dom"/>
</dbReference>
<feature type="transmembrane region" description="Helical" evidence="8">
    <location>
        <begin position="227"/>
        <end position="247"/>
    </location>
</feature>
<comment type="similarity">
    <text evidence="2">Belongs to the SLC12A transporter family.</text>
</comment>
<keyword evidence="3" id="KW-0813">Transport</keyword>
<feature type="region of interest" description="Disordered" evidence="7">
    <location>
        <begin position="702"/>
        <end position="722"/>
    </location>
</feature>
<feature type="transmembrane region" description="Helical" evidence="8">
    <location>
        <begin position="400"/>
        <end position="427"/>
    </location>
</feature>
<dbReference type="FunFam" id="1.20.1740.10:FF:000013">
    <property type="entry name" value="Solute carrier family 12 member"/>
    <property type="match status" value="1"/>
</dbReference>
<dbReference type="Gene3D" id="1.20.1740.10">
    <property type="entry name" value="Amino acid/polyamine transporter I"/>
    <property type="match status" value="1"/>
</dbReference>
<dbReference type="EMBL" id="KZ819294">
    <property type="protein sequence ID" value="PWN97520.1"/>
    <property type="molecule type" value="Genomic_DNA"/>
</dbReference>
<evidence type="ECO:0000256" key="7">
    <source>
        <dbReference type="SAM" id="MobiDB-lite"/>
    </source>
</evidence>
<dbReference type="Pfam" id="PF03522">
    <property type="entry name" value="SLC12"/>
    <property type="match status" value="1"/>
</dbReference>
<feature type="transmembrane region" description="Helical" evidence="8">
    <location>
        <begin position="183"/>
        <end position="207"/>
    </location>
</feature>
<dbReference type="GO" id="GO:0034486">
    <property type="term" value="P:vacuolar transmembrane transport"/>
    <property type="evidence" value="ECO:0007669"/>
    <property type="project" value="TreeGrafter"/>
</dbReference>
<reference evidence="11 12" key="1">
    <citation type="journal article" date="2018" name="Mol. Biol. Evol.">
        <title>Broad Genomic Sampling Reveals a Smut Pathogenic Ancestry of the Fungal Clade Ustilaginomycotina.</title>
        <authorList>
            <person name="Kijpornyongpan T."/>
            <person name="Mondo S.J."/>
            <person name="Barry K."/>
            <person name="Sandor L."/>
            <person name="Lee J."/>
            <person name="Lipzen A."/>
            <person name="Pangilinan J."/>
            <person name="LaButti K."/>
            <person name="Hainaut M."/>
            <person name="Henrissat B."/>
            <person name="Grigoriev I.V."/>
            <person name="Spatafora J.W."/>
            <person name="Aime M.C."/>
        </authorList>
    </citation>
    <scope>NUCLEOTIDE SEQUENCE [LARGE SCALE GENOMIC DNA]</scope>
    <source>
        <strain evidence="11 12">MCA 4186</strain>
    </source>
</reference>
<evidence type="ECO:0000259" key="9">
    <source>
        <dbReference type="Pfam" id="PF00324"/>
    </source>
</evidence>
<evidence type="ECO:0000256" key="4">
    <source>
        <dbReference type="ARBA" id="ARBA00022692"/>
    </source>
</evidence>
<protein>
    <recommendedName>
        <fullName evidence="13">Amino acid permease/ SLC12A domain-containing protein</fullName>
    </recommendedName>
</protein>
<evidence type="ECO:0008006" key="13">
    <source>
        <dbReference type="Google" id="ProtNLM"/>
    </source>
</evidence>
<dbReference type="RefSeq" id="XP_025597799.1">
    <property type="nucleotide sequence ID" value="XM_025740925.1"/>
</dbReference>
<evidence type="ECO:0000259" key="10">
    <source>
        <dbReference type="Pfam" id="PF03522"/>
    </source>
</evidence>
<evidence type="ECO:0000256" key="2">
    <source>
        <dbReference type="ARBA" id="ARBA00010593"/>
    </source>
</evidence>
<feature type="region of interest" description="Disordered" evidence="7">
    <location>
        <begin position="911"/>
        <end position="949"/>
    </location>
</feature>
<organism evidence="11 12">
    <name type="scientific">Tilletiopsis washingtonensis</name>
    <dbReference type="NCBI Taxonomy" id="58919"/>
    <lineage>
        <taxon>Eukaryota</taxon>
        <taxon>Fungi</taxon>
        <taxon>Dikarya</taxon>
        <taxon>Basidiomycota</taxon>
        <taxon>Ustilaginomycotina</taxon>
        <taxon>Exobasidiomycetes</taxon>
        <taxon>Entylomatales</taxon>
        <taxon>Entylomatales incertae sedis</taxon>
        <taxon>Tilletiopsis</taxon>
    </lineage>
</organism>
<gene>
    <name evidence="11" type="ORF">FA09DRAFT_319117</name>
</gene>
<sequence length="1301" mass="139387">MSGSAHASSEEDGGSSGGGGRRTRLRHRISSAVKGVSFSDKNRGPGEEHGDDGRQTDFDALGRQLLGSGADGQPAPQAHHHHHHHHHHPRSSGMVGGAEAPRKLGTWDGVFMPVSLNILGIILFLRFGFILGQAGLLGALLLLLLSYGVDALTAMSVSAISTNGQVRGGGAYYLISRSLGPEFGGSIGLVFFLGQALNAAMNVLGFVESLTDAFGDSRGASGFLPEGPWWNFGYGSLVLVVSTLVCLTGSALFARATLVLAVVLAVSIVSIPVSSIIVKPFIDEERGAYYTGWALSTLRDNLMPHFTSGAAGSSTGGSKESWQTVFGVLFPAVTGILAGASMSGDLRKPSKSIPKGTNWSLVFTFVVYVLCFVVFAGTIQRESFYLDVGIVSDVAASPQIITFGALASTAFSALMGVMACGKVLQAIARDNLLPALDFFAQGTEHSDTPTYAVVATYLLCQAVLFVDSVNTIAQLVTMTSLLTFGTLSFATLALKAGGAPSFRPSFRYWNIWTAGGGTIASFGAMFFTDPLAASACIVFAIFLFTAIHVFCPPKPWGDVTRNLNYHIVRKYLLRLDERKGHVKYWRPQILLLVNNARTDWNLIIFCNSLKKGALYVLGHVLKGEFSECLGELRKQQIAWLKLVDISGIKSFVDVIIARDEREGARNLILSCGLGGMRPNVVVMGFPAEMRHTTMAARARKISETPSHRSDGSDITVKGDDRRGAAAHRVVDVRTLPTDSARRETPILATTYVGIMEDTLALNKALAIAYGFESLSLLAPPASSDKSERYIDLWPIQIQSPDQDPSHAWDTYTMVLQLGTILSMTGTWKAHKLRVSVFVELESDVEDERNRVRSLLDNLRVPATLRVFHLASGAVTSYQSIVWGKGATSPTVEMALGGDPWWEALKQLRREDERRAKAAAKRQSQPSAQAVPGTPKSAAEGARKQSKREQKMLGVSLPAEHLAFFKRNMRIGLAHPRAKLRREGIDSEAEESDYSSSDSDSSGLSDELARLGFEDDDWIGGTSPGAALRRTQTFSSSPSSGRGASGRSRRPARRYSAGAGLPDEPSKRPLLGSRQSSVDDTYGSLSATPRASAFMSPKGPGTSSASGVAFPSGAGTQTQRSTIAEEEPNAETDNDGTLRASARMRAQASLLASQRSEDGASSAASSIVSDSEDEGASSDAQPSASRHGRSLSEELLARPPRLQRRRSAKRMLKAARPASDAPLVSFNSLPNKAQYLILNELIRINSSPSTSVVLTALPAPEPGTSLDHVSALRYIQQLESLFADGPPMLGVHAKQLTMTSAL</sequence>
<proteinExistence type="inferred from homology"/>
<feature type="compositionally biased region" description="Basic residues" evidence="7">
    <location>
        <begin position="1200"/>
        <end position="1212"/>
    </location>
</feature>
<accession>A0A316Z6X7</accession>
<dbReference type="GO" id="GO:0006884">
    <property type="term" value="P:cell volume homeostasis"/>
    <property type="evidence" value="ECO:0007669"/>
    <property type="project" value="TreeGrafter"/>
</dbReference>
<keyword evidence="12" id="KW-1185">Reference proteome</keyword>
<feature type="compositionally biased region" description="Basic residues" evidence="7">
    <location>
        <begin position="78"/>
        <end position="90"/>
    </location>
</feature>
<evidence type="ECO:0000313" key="12">
    <source>
        <dbReference type="Proteomes" id="UP000245946"/>
    </source>
</evidence>
<dbReference type="GO" id="GO:0015379">
    <property type="term" value="F:potassium:chloride symporter activity"/>
    <property type="evidence" value="ECO:0007669"/>
    <property type="project" value="TreeGrafter"/>
</dbReference>
<feature type="compositionally biased region" description="Low complexity" evidence="7">
    <location>
        <begin position="920"/>
        <end position="929"/>
    </location>
</feature>
<dbReference type="GO" id="GO:0005774">
    <property type="term" value="C:vacuolar membrane"/>
    <property type="evidence" value="ECO:0007669"/>
    <property type="project" value="TreeGrafter"/>
</dbReference>
<dbReference type="PANTHER" id="PTHR11827:SF72">
    <property type="entry name" value="GH08340P"/>
    <property type="match status" value="1"/>
</dbReference>